<evidence type="ECO:0000313" key="2">
    <source>
        <dbReference type="Proteomes" id="UP000316181"/>
    </source>
</evidence>
<gene>
    <name evidence="1" type="ORF">FB389_0331</name>
</gene>
<reference evidence="1 2" key="1">
    <citation type="submission" date="2019-06" db="EMBL/GenBank/DDBJ databases">
        <title>Sequencing the genomes of 1000 actinobacteria strains.</title>
        <authorList>
            <person name="Klenk H.-P."/>
        </authorList>
    </citation>
    <scope>NUCLEOTIDE SEQUENCE [LARGE SCALE GENOMIC DNA]</scope>
    <source>
        <strain evidence="1 2">DSM 10596</strain>
    </source>
</reference>
<evidence type="ECO:0008006" key="3">
    <source>
        <dbReference type="Google" id="ProtNLM"/>
    </source>
</evidence>
<organism evidence="1 2">
    <name type="scientific">Rarobacter incanus</name>
    <dbReference type="NCBI Taxonomy" id="153494"/>
    <lineage>
        <taxon>Bacteria</taxon>
        <taxon>Bacillati</taxon>
        <taxon>Actinomycetota</taxon>
        <taxon>Actinomycetes</taxon>
        <taxon>Micrococcales</taxon>
        <taxon>Rarobacteraceae</taxon>
        <taxon>Rarobacter</taxon>
    </lineage>
</organism>
<proteinExistence type="predicted"/>
<name>A0A542SMA1_9MICO</name>
<keyword evidence="2" id="KW-1185">Reference proteome</keyword>
<comment type="caution">
    <text evidence="1">The sequence shown here is derived from an EMBL/GenBank/DDBJ whole genome shotgun (WGS) entry which is preliminary data.</text>
</comment>
<evidence type="ECO:0000313" key="1">
    <source>
        <dbReference type="EMBL" id="TQK75698.1"/>
    </source>
</evidence>
<accession>A0A542SMA1</accession>
<dbReference type="AlphaFoldDB" id="A0A542SMA1"/>
<sequence length="71" mass="7864">MARPRTPNGAFGIIATRRTDGGRHITRTRYRDWDGKSRHVQVTGATRPGAERALQNKFSERGICSIPGSRG</sequence>
<dbReference type="Proteomes" id="UP000316181">
    <property type="component" value="Unassembled WGS sequence"/>
</dbReference>
<protein>
    <recommendedName>
        <fullName evidence="3">AP2-like DNA-binding integrase family protein</fullName>
    </recommendedName>
</protein>
<dbReference type="EMBL" id="VFNV01000001">
    <property type="protein sequence ID" value="TQK75698.1"/>
    <property type="molecule type" value="Genomic_DNA"/>
</dbReference>